<protein>
    <recommendedName>
        <fullName evidence="4">F-box domain-containing protein</fullName>
    </recommendedName>
</protein>
<evidence type="ECO:0000256" key="1">
    <source>
        <dbReference type="SAM" id="MobiDB-lite"/>
    </source>
</evidence>
<reference evidence="2" key="1">
    <citation type="submission" date="2020-11" db="EMBL/GenBank/DDBJ databases">
        <authorList>
            <consortium name="DOE Joint Genome Institute"/>
            <person name="Ahrendt S."/>
            <person name="Riley R."/>
            <person name="Andreopoulos W."/>
            <person name="LaButti K."/>
            <person name="Pangilinan J."/>
            <person name="Ruiz-duenas F.J."/>
            <person name="Barrasa J.M."/>
            <person name="Sanchez-Garcia M."/>
            <person name="Camarero S."/>
            <person name="Miyauchi S."/>
            <person name="Serrano A."/>
            <person name="Linde D."/>
            <person name="Babiker R."/>
            <person name="Drula E."/>
            <person name="Ayuso-Fernandez I."/>
            <person name="Pacheco R."/>
            <person name="Padilla G."/>
            <person name="Ferreira P."/>
            <person name="Barriuso J."/>
            <person name="Kellner H."/>
            <person name="Castanera R."/>
            <person name="Alfaro M."/>
            <person name="Ramirez L."/>
            <person name="Pisabarro A.G."/>
            <person name="Kuo A."/>
            <person name="Tritt A."/>
            <person name="Lipzen A."/>
            <person name="He G."/>
            <person name="Yan M."/>
            <person name="Ng V."/>
            <person name="Cullen D."/>
            <person name="Martin F."/>
            <person name="Rosso M.-N."/>
            <person name="Henrissat B."/>
            <person name="Hibbett D."/>
            <person name="Martinez A.T."/>
            <person name="Grigoriev I.V."/>
        </authorList>
    </citation>
    <scope>NUCLEOTIDE SEQUENCE</scope>
    <source>
        <strain evidence="2">AH 44721</strain>
    </source>
</reference>
<proteinExistence type="predicted"/>
<organism evidence="2 3">
    <name type="scientific">Gymnopilus junonius</name>
    <name type="common">Spectacular rustgill mushroom</name>
    <name type="synonym">Gymnopilus spectabilis subsp. junonius</name>
    <dbReference type="NCBI Taxonomy" id="109634"/>
    <lineage>
        <taxon>Eukaryota</taxon>
        <taxon>Fungi</taxon>
        <taxon>Dikarya</taxon>
        <taxon>Basidiomycota</taxon>
        <taxon>Agaricomycotina</taxon>
        <taxon>Agaricomycetes</taxon>
        <taxon>Agaricomycetidae</taxon>
        <taxon>Agaricales</taxon>
        <taxon>Agaricineae</taxon>
        <taxon>Hymenogastraceae</taxon>
        <taxon>Gymnopilus</taxon>
    </lineage>
</organism>
<feature type="region of interest" description="Disordered" evidence="1">
    <location>
        <begin position="1"/>
        <end position="20"/>
    </location>
</feature>
<evidence type="ECO:0000313" key="3">
    <source>
        <dbReference type="Proteomes" id="UP000724874"/>
    </source>
</evidence>
<feature type="compositionally biased region" description="Basic and acidic residues" evidence="1">
    <location>
        <begin position="1"/>
        <end position="12"/>
    </location>
</feature>
<evidence type="ECO:0000313" key="2">
    <source>
        <dbReference type="EMBL" id="KAF8902608.1"/>
    </source>
</evidence>
<evidence type="ECO:0008006" key="4">
    <source>
        <dbReference type="Google" id="ProtNLM"/>
    </source>
</evidence>
<name>A0A9P5NQ62_GYMJU</name>
<sequence length="77" mass="9141">MPSIRRPEEKNFHGQAGPPELPHEIWLRITSFLDYKTRRGLYSVNKPLFSIAMNERYKYAMIGWNIMTSGFPRVEIR</sequence>
<keyword evidence="3" id="KW-1185">Reference proteome</keyword>
<comment type="caution">
    <text evidence="2">The sequence shown here is derived from an EMBL/GenBank/DDBJ whole genome shotgun (WGS) entry which is preliminary data.</text>
</comment>
<dbReference type="InterPro" id="IPR036047">
    <property type="entry name" value="F-box-like_dom_sf"/>
</dbReference>
<gene>
    <name evidence="2" type="ORF">CPB84DRAFT_1775794</name>
</gene>
<dbReference type="Proteomes" id="UP000724874">
    <property type="component" value="Unassembled WGS sequence"/>
</dbReference>
<dbReference type="OrthoDB" id="3039255at2759"/>
<dbReference type="EMBL" id="JADNYJ010000035">
    <property type="protein sequence ID" value="KAF8902608.1"/>
    <property type="molecule type" value="Genomic_DNA"/>
</dbReference>
<accession>A0A9P5NQ62</accession>
<dbReference type="AlphaFoldDB" id="A0A9P5NQ62"/>
<dbReference type="SUPFAM" id="SSF81383">
    <property type="entry name" value="F-box domain"/>
    <property type="match status" value="1"/>
</dbReference>